<evidence type="ECO:0000256" key="9">
    <source>
        <dbReference type="ARBA" id="ARBA00022928"/>
    </source>
</evidence>
<evidence type="ECO:0000256" key="3">
    <source>
        <dbReference type="ARBA" id="ARBA00007742"/>
    </source>
</evidence>
<keyword evidence="13 18" id="KW-0472">Membrane</keyword>
<dbReference type="Proteomes" id="UP000288216">
    <property type="component" value="Unassembled WGS sequence"/>
</dbReference>
<comment type="similarity">
    <text evidence="3 18">Belongs to the steroid 5-alpha reductase family.</text>
</comment>
<comment type="catalytic activity">
    <reaction evidence="16">
        <text>androst-4-ene-3,17-dione + NADPH + H(+) = 5alpha-androstan-3,17-dione + NADP(+)</text>
        <dbReference type="Rhea" id="RHEA:50816"/>
        <dbReference type="ChEBI" id="CHEBI:15378"/>
        <dbReference type="ChEBI" id="CHEBI:15994"/>
        <dbReference type="ChEBI" id="CHEBI:16422"/>
        <dbReference type="ChEBI" id="CHEBI:57783"/>
        <dbReference type="ChEBI" id="CHEBI:58349"/>
    </reaction>
    <physiologicalReaction direction="left-to-right" evidence="16">
        <dbReference type="Rhea" id="RHEA:50817"/>
    </physiologicalReaction>
</comment>
<evidence type="ECO:0000256" key="5">
    <source>
        <dbReference type="ARBA" id="ARBA00022782"/>
    </source>
</evidence>
<evidence type="ECO:0000256" key="1">
    <source>
        <dbReference type="ARBA" id="ARBA00004154"/>
    </source>
</evidence>
<evidence type="ECO:0000256" key="6">
    <source>
        <dbReference type="ARBA" id="ARBA00022824"/>
    </source>
</evidence>
<reference evidence="20 21" key="1">
    <citation type="journal article" date="2018" name="Nat. Ecol. Evol.">
        <title>Shark genomes provide insights into elasmobranch evolution and the origin of vertebrates.</title>
        <authorList>
            <person name="Hara Y"/>
            <person name="Yamaguchi K"/>
            <person name="Onimaru K"/>
            <person name="Kadota M"/>
            <person name="Koyanagi M"/>
            <person name="Keeley SD"/>
            <person name="Tatsumi K"/>
            <person name="Tanaka K"/>
            <person name="Motone F"/>
            <person name="Kageyama Y"/>
            <person name="Nozu R"/>
            <person name="Adachi N"/>
            <person name="Nishimura O"/>
            <person name="Nakagawa R"/>
            <person name="Tanegashima C"/>
            <person name="Kiyatake I"/>
            <person name="Matsumoto R"/>
            <person name="Murakumo K"/>
            <person name="Nishida K"/>
            <person name="Terakita A"/>
            <person name="Kuratani S"/>
            <person name="Sato K"/>
            <person name="Hyodo S Kuraku.S."/>
        </authorList>
    </citation>
    <scope>NUCLEOTIDE SEQUENCE [LARGE SCALE GENOMIC DNA]</scope>
</reference>
<sequence>MFRFVLGVQNESEMLLRSSWLMVLMGVCTFLICQFVDLPYGRYAHGKFGFAVNVKAAWFIQETPSLALPLYLMFFSTDTNPLQLPNQLLLGMFICHYIHRSLIFPFLIRGGKATPFISFALAFTFCLYNGYLQARFLSKYAVYPSDWITNPRFLTGFVLWFFGLSVNLHSDHILRKLRKPGETGYKIPHGGMFEYVSGANFLGEIIEWIGFAMACWSLPSAAFAVFGLFVLSSRAAQHHRWYLEKFEDYPKSRKAIIPFLY</sequence>
<dbReference type="InterPro" id="IPR039357">
    <property type="entry name" value="SRD5A/TECR"/>
</dbReference>
<accession>A0A401P450</accession>
<feature type="transmembrane region" description="Helical" evidence="18">
    <location>
        <begin position="208"/>
        <end position="231"/>
    </location>
</feature>
<keyword evidence="8" id="KW-0521">NADP</keyword>
<evidence type="ECO:0000313" key="21">
    <source>
        <dbReference type="Proteomes" id="UP000288216"/>
    </source>
</evidence>
<dbReference type="PIRSF" id="PIRSF015596">
    <property type="entry name" value="5_alpha-SR2"/>
    <property type="match status" value="1"/>
</dbReference>
<evidence type="ECO:0000256" key="11">
    <source>
        <dbReference type="ARBA" id="ARBA00023002"/>
    </source>
</evidence>
<feature type="domain" description="3-oxo-5-alpha-steroid 4-dehydrogenase C-terminal" evidence="19">
    <location>
        <begin position="114"/>
        <end position="261"/>
    </location>
</feature>
<dbReference type="EMBL" id="BFAA01004423">
    <property type="protein sequence ID" value="GCB67915.1"/>
    <property type="molecule type" value="Genomic_DNA"/>
</dbReference>
<proteinExistence type="inferred from homology"/>
<comment type="caution">
    <text evidence="20">The sequence shown here is derived from an EMBL/GenBank/DDBJ whole genome shotgun (WGS) entry which is preliminary data.</text>
</comment>
<keyword evidence="4 18" id="KW-0812">Transmembrane</keyword>
<evidence type="ECO:0000259" key="19">
    <source>
        <dbReference type="Pfam" id="PF02544"/>
    </source>
</evidence>
<dbReference type="FunFam" id="1.20.120.1630:FF:000002">
    <property type="entry name" value="Steroid 5 alpha-reductase 1"/>
    <property type="match status" value="1"/>
</dbReference>
<evidence type="ECO:0000256" key="18">
    <source>
        <dbReference type="PIRNR" id="PIRNR015596"/>
    </source>
</evidence>
<keyword evidence="10 18" id="KW-1133">Transmembrane helix</keyword>
<comment type="catalytic activity">
    <reaction evidence="15">
        <text>5alpha-pregnane-3,20-dione + NADP(+) = progesterone + NADPH + H(+)</text>
        <dbReference type="Rhea" id="RHEA:21952"/>
        <dbReference type="ChEBI" id="CHEBI:15378"/>
        <dbReference type="ChEBI" id="CHEBI:17026"/>
        <dbReference type="ChEBI" id="CHEBI:28952"/>
        <dbReference type="ChEBI" id="CHEBI:57783"/>
        <dbReference type="ChEBI" id="CHEBI:58349"/>
        <dbReference type="EC" id="1.3.1.22"/>
    </reaction>
    <physiologicalReaction direction="right-to-left" evidence="15">
        <dbReference type="Rhea" id="RHEA:21954"/>
    </physiologicalReaction>
</comment>
<feature type="transmembrane region" description="Helical" evidence="18">
    <location>
        <begin position="114"/>
        <end position="132"/>
    </location>
</feature>
<dbReference type="OMA" id="PHYALEW"/>
<keyword evidence="21" id="KW-1185">Reference proteome</keyword>
<evidence type="ECO:0000256" key="7">
    <source>
        <dbReference type="ARBA" id="ARBA00022848"/>
    </source>
</evidence>
<evidence type="ECO:0000256" key="4">
    <source>
        <dbReference type="ARBA" id="ARBA00022692"/>
    </source>
</evidence>
<evidence type="ECO:0000256" key="10">
    <source>
        <dbReference type="ARBA" id="ARBA00022989"/>
    </source>
</evidence>
<dbReference type="GO" id="GO:0007548">
    <property type="term" value="P:sex differentiation"/>
    <property type="evidence" value="ECO:0007669"/>
    <property type="project" value="UniProtKB-KW"/>
</dbReference>
<comment type="subcellular location">
    <subcellularLocation>
        <location evidence="2">Endoplasmic reticulum membrane</location>
        <topology evidence="2">Multi-pass membrane protein</topology>
    </subcellularLocation>
    <subcellularLocation>
        <location evidence="1">Microsome membrane</location>
        <topology evidence="1">Multi-pass membrane protein</topology>
    </subcellularLocation>
</comment>
<name>A0A401P450_SCYTO</name>
<dbReference type="InterPro" id="IPR001104">
    <property type="entry name" value="3-oxo-5_a-steroid_4-DH_C"/>
</dbReference>
<dbReference type="OrthoDB" id="5788137at2759"/>
<feature type="transmembrane region" description="Helical" evidence="18">
    <location>
        <begin position="58"/>
        <end position="76"/>
    </location>
</feature>
<evidence type="ECO:0000313" key="20">
    <source>
        <dbReference type="EMBL" id="GCB67915.1"/>
    </source>
</evidence>
<organism evidence="20 21">
    <name type="scientific">Scyliorhinus torazame</name>
    <name type="common">Cloudy catshark</name>
    <name type="synonym">Catulus torazame</name>
    <dbReference type="NCBI Taxonomy" id="75743"/>
    <lineage>
        <taxon>Eukaryota</taxon>
        <taxon>Metazoa</taxon>
        <taxon>Chordata</taxon>
        <taxon>Craniata</taxon>
        <taxon>Vertebrata</taxon>
        <taxon>Chondrichthyes</taxon>
        <taxon>Elasmobranchii</taxon>
        <taxon>Galeomorphii</taxon>
        <taxon>Galeoidea</taxon>
        <taxon>Carcharhiniformes</taxon>
        <taxon>Scyliorhinidae</taxon>
        <taxon>Scyliorhinus</taxon>
    </lineage>
</organism>
<dbReference type="AlphaFoldDB" id="A0A401P450"/>
<dbReference type="PANTHER" id="PTHR10556:SF57">
    <property type="entry name" value="3-OXO-5-ALPHA-STEROID 4-DEHYDROGENASE 1"/>
    <property type="match status" value="1"/>
</dbReference>
<feature type="transmembrane region" description="Helical" evidence="18">
    <location>
        <begin position="153"/>
        <end position="170"/>
    </location>
</feature>
<dbReference type="Gene3D" id="1.20.120.1630">
    <property type="match status" value="1"/>
</dbReference>
<protein>
    <recommendedName>
        <fullName evidence="18">3-oxo-5alpha-steroid 4-dehydrogenase (NADP(+))</fullName>
        <ecNumber evidence="18">1.3.1.22</ecNumber>
    </recommendedName>
</protein>
<comment type="catalytic activity">
    <reaction evidence="17">
        <text>17beta-hydroxy-5alpha-androstan-3-one + NADP(+) = testosterone + NADPH + H(+)</text>
        <dbReference type="Rhea" id="RHEA:50820"/>
        <dbReference type="ChEBI" id="CHEBI:15378"/>
        <dbReference type="ChEBI" id="CHEBI:16330"/>
        <dbReference type="ChEBI" id="CHEBI:17347"/>
        <dbReference type="ChEBI" id="CHEBI:57783"/>
        <dbReference type="ChEBI" id="CHEBI:58349"/>
        <dbReference type="EC" id="1.3.1.22"/>
    </reaction>
    <physiologicalReaction direction="right-to-left" evidence="17">
        <dbReference type="Rhea" id="RHEA:50822"/>
    </physiologicalReaction>
</comment>
<dbReference type="GO" id="GO:0030154">
    <property type="term" value="P:cell differentiation"/>
    <property type="evidence" value="ECO:0007669"/>
    <property type="project" value="UniProtKB-KW"/>
</dbReference>
<evidence type="ECO:0000256" key="16">
    <source>
        <dbReference type="ARBA" id="ARBA00049166"/>
    </source>
</evidence>
<dbReference type="Pfam" id="PF02544">
    <property type="entry name" value="Steroid_dh"/>
    <property type="match status" value="1"/>
</dbReference>
<comment type="catalytic activity">
    <reaction evidence="18">
        <text>a 3-oxo-5alpha-steroid + NADP(+) = a 3-oxo-Delta(4)-steroid + NADPH + H(+)</text>
        <dbReference type="Rhea" id="RHEA:54384"/>
        <dbReference type="ChEBI" id="CHEBI:13601"/>
        <dbReference type="ChEBI" id="CHEBI:15378"/>
        <dbReference type="ChEBI" id="CHEBI:47909"/>
        <dbReference type="ChEBI" id="CHEBI:57783"/>
        <dbReference type="ChEBI" id="CHEBI:58349"/>
        <dbReference type="EC" id="1.3.1.22"/>
    </reaction>
</comment>
<evidence type="ECO:0000256" key="12">
    <source>
        <dbReference type="ARBA" id="ARBA00023098"/>
    </source>
</evidence>
<keyword evidence="9" id="KW-0726">Sexual differentiation</keyword>
<keyword evidence="11" id="KW-0560">Oxidoreductase</keyword>
<dbReference type="GO" id="GO:0047751">
    <property type="term" value="F:3-oxo-5-alpha-steroid 4-dehydrogenase (NADP+) activity"/>
    <property type="evidence" value="ECO:0007669"/>
    <property type="project" value="UniProtKB-EC"/>
</dbReference>
<evidence type="ECO:0000256" key="14">
    <source>
        <dbReference type="ARBA" id="ARBA00037789"/>
    </source>
</evidence>
<keyword evidence="12" id="KW-0443">Lipid metabolism</keyword>
<feature type="transmembrane region" description="Helical" evidence="18">
    <location>
        <begin position="20"/>
        <end position="38"/>
    </location>
</feature>
<keyword evidence="7" id="KW-0492">Microsome</keyword>
<gene>
    <name evidence="20" type="ORF">scyTo_0010320</name>
</gene>
<evidence type="ECO:0000256" key="8">
    <source>
        <dbReference type="ARBA" id="ARBA00022857"/>
    </source>
</evidence>
<keyword evidence="6" id="KW-0256">Endoplasmic reticulum</keyword>
<evidence type="ECO:0000256" key="13">
    <source>
        <dbReference type="ARBA" id="ARBA00023136"/>
    </source>
</evidence>
<dbReference type="InterPro" id="IPR016636">
    <property type="entry name" value="3-oxo-5-alpha-steroid_4-DH"/>
</dbReference>
<dbReference type="GO" id="GO:0006702">
    <property type="term" value="P:androgen biosynthetic process"/>
    <property type="evidence" value="ECO:0007669"/>
    <property type="project" value="UniProtKB-ARBA"/>
</dbReference>
<comment type="function">
    <text evidence="14">Converts testosterone into 5-alpha-dihydrotestosterone and progesterone or corticosterone into their corresponding 5-alpha-3-oxosteroids. It plays a central role in sexual differentiation and androgen physiology.</text>
</comment>
<evidence type="ECO:0000256" key="17">
    <source>
        <dbReference type="ARBA" id="ARBA00049397"/>
    </source>
</evidence>
<dbReference type="PROSITE" id="PS50244">
    <property type="entry name" value="S5A_REDUCTASE"/>
    <property type="match status" value="1"/>
</dbReference>
<keyword evidence="5" id="KW-0221">Differentiation</keyword>
<dbReference type="EC" id="1.3.1.22" evidence="18"/>
<dbReference type="PANTHER" id="PTHR10556">
    <property type="entry name" value="3-OXO-5-ALPHA-STEROID 4-DEHYDROGENASE"/>
    <property type="match status" value="1"/>
</dbReference>
<evidence type="ECO:0000256" key="2">
    <source>
        <dbReference type="ARBA" id="ARBA00004477"/>
    </source>
</evidence>
<dbReference type="STRING" id="75743.A0A401P450"/>
<dbReference type="GO" id="GO:0005789">
    <property type="term" value="C:endoplasmic reticulum membrane"/>
    <property type="evidence" value="ECO:0007669"/>
    <property type="project" value="UniProtKB-SubCell"/>
</dbReference>
<feature type="transmembrane region" description="Helical" evidence="18">
    <location>
        <begin position="88"/>
        <end position="108"/>
    </location>
</feature>
<evidence type="ECO:0000256" key="15">
    <source>
        <dbReference type="ARBA" id="ARBA00048292"/>
    </source>
</evidence>